<evidence type="ECO:0000313" key="15">
    <source>
        <dbReference type="Proteomes" id="UP001237642"/>
    </source>
</evidence>
<keyword evidence="5 14" id="KW-0346">Stress response</keyword>
<dbReference type="FunFam" id="1.10.10.10:FF:000057">
    <property type="entry name" value="Heat shock transcription factor 1"/>
    <property type="match status" value="1"/>
</dbReference>
<gene>
    <name evidence="14" type="ORF">POM88_034019</name>
</gene>
<evidence type="ECO:0000256" key="2">
    <source>
        <dbReference type="ARBA" id="ARBA00006403"/>
    </source>
</evidence>
<dbReference type="Pfam" id="PF00447">
    <property type="entry name" value="HSF_DNA-bind"/>
    <property type="match status" value="1"/>
</dbReference>
<evidence type="ECO:0000256" key="12">
    <source>
        <dbReference type="SAM" id="MobiDB-lite"/>
    </source>
</evidence>
<dbReference type="InterPro" id="IPR036388">
    <property type="entry name" value="WH-like_DNA-bd_sf"/>
</dbReference>
<dbReference type="GO" id="GO:0005634">
    <property type="term" value="C:nucleus"/>
    <property type="evidence" value="ECO:0007669"/>
    <property type="project" value="UniProtKB-SubCell"/>
</dbReference>
<sequence length="385" mass="43744">MKVKIKEEEASVMLHNNNQQSAVAAAPSSSSSSSSPPQPMEGLHEVGPPPFLTKIFDMVEDPKTDAVVSWSQARNSFIVWDSHAFCVSMLPKFFKHNNFSSFVRQLNTYGFRKVDPDRWEFAHEGFLGGQKHLLKTIKRRRNVSQGMQPRGGGGPCVELGHYGIEGEFERLRRDKNMLMAEVVKLRQQQQDSKNLIIAMENRIQATEAKQQHMMNFLAKAVSNPQFLQQYVEKHGEIIDPKKIEIGRKRRLTLSPSVENFEDQVSDYTSQHQETSVNAGTEMESFLSAAADNESSDNISAPKVPTSDEYLDPFYENMWEELLNDDLRMGNKEEEAVVGLTGYQSEKEVDNLAKSSTWDIDGLHDLVDQLEYLRNQEGTVTKVWKP</sequence>
<dbReference type="GO" id="GO:0034605">
    <property type="term" value="P:cellular response to heat"/>
    <property type="evidence" value="ECO:0007669"/>
    <property type="project" value="TreeGrafter"/>
</dbReference>
<comment type="similarity">
    <text evidence="2 11">Belongs to the HSF family.</text>
</comment>
<dbReference type="InterPro" id="IPR036390">
    <property type="entry name" value="WH_DNA-bd_sf"/>
</dbReference>
<evidence type="ECO:0000256" key="1">
    <source>
        <dbReference type="ARBA" id="ARBA00004123"/>
    </source>
</evidence>
<keyword evidence="3" id="KW-0597">Phosphoprotein</keyword>
<keyword evidence="4" id="KW-0805">Transcription regulation</keyword>
<reference evidence="14" key="1">
    <citation type="submission" date="2023-02" db="EMBL/GenBank/DDBJ databases">
        <title>Genome of toxic invasive species Heracleum sosnowskyi carries increased number of genes despite the absence of recent whole-genome duplications.</title>
        <authorList>
            <person name="Schelkunov M."/>
            <person name="Shtratnikova V."/>
            <person name="Makarenko M."/>
            <person name="Klepikova A."/>
            <person name="Omelchenko D."/>
            <person name="Novikova G."/>
            <person name="Obukhova E."/>
            <person name="Bogdanov V."/>
            <person name="Penin A."/>
            <person name="Logacheva M."/>
        </authorList>
    </citation>
    <scope>NUCLEOTIDE SEQUENCE</scope>
    <source>
        <strain evidence="14">Hsosn_3</strain>
        <tissue evidence="14">Leaf</tissue>
    </source>
</reference>
<evidence type="ECO:0000256" key="9">
    <source>
        <dbReference type="ARBA" id="ARBA00055747"/>
    </source>
</evidence>
<feature type="domain" description="HSF-type DNA-binding" evidence="13">
    <location>
        <begin position="90"/>
        <end position="114"/>
    </location>
</feature>
<dbReference type="InterPro" id="IPR000232">
    <property type="entry name" value="HSF_DNA-bd"/>
</dbReference>
<evidence type="ECO:0000256" key="6">
    <source>
        <dbReference type="ARBA" id="ARBA00023125"/>
    </source>
</evidence>
<comment type="caution">
    <text evidence="14">The sequence shown here is derived from an EMBL/GenBank/DDBJ whole genome shotgun (WGS) entry which is preliminary data.</text>
</comment>
<proteinExistence type="inferred from homology"/>
<keyword evidence="15" id="KW-1185">Reference proteome</keyword>
<dbReference type="Gene3D" id="1.10.10.10">
    <property type="entry name" value="Winged helix-like DNA-binding domain superfamily/Winged helix DNA-binding domain"/>
    <property type="match status" value="1"/>
</dbReference>
<keyword evidence="8" id="KW-0539">Nucleus</keyword>
<comment type="function">
    <text evidence="9">DNA-binding protein that specifically binds heat shock promoter elements (HSE) and activates transcription.</text>
</comment>
<evidence type="ECO:0000256" key="3">
    <source>
        <dbReference type="ARBA" id="ARBA00022553"/>
    </source>
</evidence>
<name>A0AAD8HIG7_9APIA</name>
<dbReference type="PRINTS" id="PR00056">
    <property type="entry name" value="HSFDOMAIN"/>
</dbReference>
<organism evidence="14 15">
    <name type="scientific">Heracleum sosnowskyi</name>
    <dbReference type="NCBI Taxonomy" id="360622"/>
    <lineage>
        <taxon>Eukaryota</taxon>
        <taxon>Viridiplantae</taxon>
        <taxon>Streptophyta</taxon>
        <taxon>Embryophyta</taxon>
        <taxon>Tracheophyta</taxon>
        <taxon>Spermatophyta</taxon>
        <taxon>Magnoliopsida</taxon>
        <taxon>eudicotyledons</taxon>
        <taxon>Gunneridae</taxon>
        <taxon>Pentapetalae</taxon>
        <taxon>asterids</taxon>
        <taxon>campanulids</taxon>
        <taxon>Apiales</taxon>
        <taxon>Apiaceae</taxon>
        <taxon>Apioideae</taxon>
        <taxon>apioid superclade</taxon>
        <taxon>Tordylieae</taxon>
        <taxon>Tordyliinae</taxon>
        <taxon>Heracleum</taxon>
    </lineage>
</organism>
<protein>
    <recommendedName>
        <fullName evidence="10">Heat stress transcription factor</fullName>
    </recommendedName>
</protein>
<dbReference type="GO" id="GO:0000978">
    <property type="term" value="F:RNA polymerase II cis-regulatory region sequence-specific DNA binding"/>
    <property type="evidence" value="ECO:0007669"/>
    <property type="project" value="TreeGrafter"/>
</dbReference>
<keyword evidence="7" id="KW-0804">Transcription</keyword>
<dbReference type="AlphaFoldDB" id="A0AAD8HIG7"/>
<dbReference type="GO" id="GO:0006357">
    <property type="term" value="P:regulation of transcription by RNA polymerase II"/>
    <property type="evidence" value="ECO:0007669"/>
    <property type="project" value="TreeGrafter"/>
</dbReference>
<dbReference type="GO" id="GO:0003700">
    <property type="term" value="F:DNA-binding transcription factor activity"/>
    <property type="evidence" value="ECO:0007669"/>
    <property type="project" value="InterPro"/>
</dbReference>
<dbReference type="PANTHER" id="PTHR10015:SF338">
    <property type="entry name" value="HEAT STRESS TRANSCRIPTION FACTOR A-2"/>
    <property type="match status" value="1"/>
</dbReference>
<evidence type="ECO:0000313" key="14">
    <source>
        <dbReference type="EMBL" id="KAK1367927.1"/>
    </source>
</evidence>
<dbReference type="EMBL" id="JAUIZM010000008">
    <property type="protein sequence ID" value="KAK1367927.1"/>
    <property type="molecule type" value="Genomic_DNA"/>
</dbReference>
<accession>A0AAD8HIG7</accession>
<comment type="subcellular location">
    <subcellularLocation>
        <location evidence="1">Nucleus</location>
    </subcellularLocation>
</comment>
<evidence type="ECO:0000256" key="8">
    <source>
        <dbReference type="ARBA" id="ARBA00023242"/>
    </source>
</evidence>
<evidence type="ECO:0000256" key="7">
    <source>
        <dbReference type="ARBA" id="ARBA00023163"/>
    </source>
</evidence>
<dbReference type="SMART" id="SM00415">
    <property type="entry name" value="HSF"/>
    <property type="match status" value="1"/>
</dbReference>
<reference evidence="14" key="2">
    <citation type="submission" date="2023-05" db="EMBL/GenBank/DDBJ databases">
        <authorList>
            <person name="Schelkunov M.I."/>
        </authorList>
    </citation>
    <scope>NUCLEOTIDE SEQUENCE</scope>
    <source>
        <strain evidence="14">Hsosn_3</strain>
        <tissue evidence="14">Leaf</tissue>
    </source>
</reference>
<evidence type="ECO:0000256" key="10">
    <source>
        <dbReference type="ARBA" id="ARBA00081483"/>
    </source>
</evidence>
<dbReference type="Proteomes" id="UP001237642">
    <property type="component" value="Unassembled WGS sequence"/>
</dbReference>
<evidence type="ECO:0000256" key="4">
    <source>
        <dbReference type="ARBA" id="ARBA00023015"/>
    </source>
</evidence>
<evidence type="ECO:0000259" key="13">
    <source>
        <dbReference type="PROSITE" id="PS00434"/>
    </source>
</evidence>
<evidence type="ECO:0000256" key="11">
    <source>
        <dbReference type="RuleBase" id="RU004020"/>
    </source>
</evidence>
<dbReference type="PANTHER" id="PTHR10015">
    <property type="entry name" value="HEAT SHOCK TRANSCRIPTION FACTOR"/>
    <property type="match status" value="1"/>
</dbReference>
<dbReference type="PROSITE" id="PS00434">
    <property type="entry name" value="HSF_DOMAIN"/>
    <property type="match status" value="1"/>
</dbReference>
<feature type="region of interest" description="Disordered" evidence="12">
    <location>
        <begin position="1"/>
        <end position="46"/>
    </location>
</feature>
<evidence type="ECO:0000256" key="5">
    <source>
        <dbReference type="ARBA" id="ARBA00023016"/>
    </source>
</evidence>
<dbReference type="SUPFAM" id="SSF46785">
    <property type="entry name" value="Winged helix' DNA-binding domain"/>
    <property type="match status" value="1"/>
</dbReference>
<keyword evidence="6" id="KW-0238">DNA-binding</keyword>
<feature type="compositionally biased region" description="Low complexity" evidence="12">
    <location>
        <begin position="19"/>
        <end position="35"/>
    </location>
</feature>